<gene>
    <name evidence="3" type="ORF">ANANG_G00208890</name>
</gene>
<keyword evidence="4" id="KW-1185">Reference proteome</keyword>
<evidence type="ECO:0000256" key="1">
    <source>
        <dbReference type="SAM" id="MobiDB-lite"/>
    </source>
</evidence>
<name>A0A9D3RR69_ANGAN</name>
<feature type="non-terminal residue" evidence="3">
    <location>
        <position position="418"/>
    </location>
</feature>
<keyword evidence="2" id="KW-0472">Membrane</keyword>
<comment type="caution">
    <text evidence="3">The sequence shown here is derived from an EMBL/GenBank/DDBJ whole genome shotgun (WGS) entry which is preliminary data.</text>
</comment>
<sequence length="418" mass="45371">GGGAGAGFGREPAEAVALPGQQQVQVQLPLLLLALHGPVAQDVHGAAAELLDAPHLGVGQGGAPGLRHVGGVALGDLEGLLARALALAVRHAVDPVAQALAHAQPGEVVDGADLGQRVAHHVHHAHVQRRVAQQRVEGLQVEEAHLLQHHVRVAAAGALGPAQAARVAAPLALRLVAEGLARRERAGGRRAEGAAVAPHEQVRHVALRRRVGLQHRQVALEDAAHQVAHRHAQRPGAGLPQRGPHVPARLHQVEDVRVLAEHLAQEGGARAPGRQEQHVHLALGGRRLGRREQAPVPAEEEHHGDALQQHQRHQGRGRQPAAGHAGKRRRAERRHDNTFRHIHLHMHAHACTQWHRYTTLTKFVHAAISSDPVFHFFFFVFWIIFPSFLHHYSACLAFLKWPILKIRGRVAGEMLLYE</sequence>
<evidence type="ECO:0000313" key="4">
    <source>
        <dbReference type="Proteomes" id="UP001044222"/>
    </source>
</evidence>
<feature type="transmembrane region" description="Helical" evidence="2">
    <location>
        <begin position="376"/>
        <end position="399"/>
    </location>
</feature>
<proteinExistence type="predicted"/>
<dbReference type="AlphaFoldDB" id="A0A9D3RR69"/>
<feature type="region of interest" description="Disordered" evidence="1">
    <location>
        <begin position="283"/>
        <end position="332"/>
    </location>
</feature>
<keyword evidence="2" id="KW-0812">Transmembrane</keyword>
<reference evidence="3" key="1">
    <citation type="submission" date="2021-01" db="EMBL/GenBank/DDBJ databases">
        <title>A chromosome-scale assembly of European eel, Anguilla anguilla.</title>
        <authorList>
            <person name="Henkel C."/>
            <person name="Jong-Raadsen S.A."/>
            <person name="Dufour S."/>
            <person name="Weltzien F.-A."/>
            <person name="Palstra A.P."/>
            <person name="Pelster B."/>
            <person name="Spaink H.P."/>
            <person name="Van Den Thillart G.E."/>
            <person name="Jansen H."/>
            <person name="Zahm M."/>
            <person name="Klopp C."/>
            <person name="Cedric C."/>
            <person name="Louis A."/>
            <person name="Berthelot C."/>
            <person name="Parey E."/>
            <person name="Roest Crollius H."/>
            <person name="Montfort J."/>
            <person name="Robinson-Rechavi M."/>
            <person name="Bucao C."/>
            <person name="Bouchez O."/>
            <person name="Gislard M."/>
            <person name="Lluch J."/>
            <person name="Milhes M."/>
            <person name="Lampietro C."/>
            <person name="Lopez Roques C."/>
            <person name="Donnadieu C."/>
            <person name="Braasch I."/>
            <person name="Desvignes T."/>
            <person name="Postlethwait J."/>
            <person name="Bobe J."/>
            <person name="Guiguen Y."/>
            <person name="Dirks R."/>
        </authorList>
    </citation>
    <scope>NUCLEOTIDE SEQUENCE</scope>
    <source>
        <strain evidence="3">Tag_6206</strain>
        <tissue evidence="3">Liver</tissue>
    </source>
</reference>
<keyword evidence="2" id="KW-1133">Transmembrane helix</keyword>
<dbReference type="Proteomes" id="UP001044222">
    <property type="component" value="Chromosome 11"/>
</dbReference>
<evidence type="ECO:0000313" key="3">
    <source>
        <dbReference type="EMBL" id="KAG5839805.1"/>
    </source>
</evidence>
<organism evidence="3 4">
    <name type="scientific">Anguilla anguilla</name>
    <name type="common">European freshwater eel</name>
    <name type="synonym">Muraena anguilla</name>
    <dbReference type="NCBI Taxonomy" id="7936"/>
    <lineage>
        <taxon>Eukaryota</taxon>
        <taxon>Metazoa</taxon>
        <taxon>Chordata</taxon>
        <taxon>Craniata</taxon>
        <taxon>Vertebrata</taxon>
        <taxon>Euteleostomi</taxon>
        <taxon>Actinopterygii</taxon>
        <taxon>Neopterygii</taxon>
        <taxon>Teleostei</taxon>
        <taxon>Anguilliformes</taxon>
        <taxon>Anguillidae</taxon>
        <taxon>Anguilla</taxon>
    </lineage>
</organism>
<protein>
    <submittedName>
        <fullName evidence="3">Uncharacterized protein</fullName>
    </submittedName>
</protein>
<dbReference type="EMBL" id="JAFIRN010000011">
    <property type="protein sequence ID" value="KAG5839805.1"/>
    <property type="molecule type" value="Genomic_DNA"/>
</dbReference>
<accession>A0A9D3RR69</accession>
<evidence type="ECO:0000256" key="2">
    <source>
        <dbReference type="SAM" id="Phobius"/>
    </source>
</evidence>